<dbReference type="GO" id="GO:0010181">
    <property type="term" value="F:FMN binding"/>
    <property type="evidence" value="ECO:0007669"/>
    <property type="project" value="InterPro"/>
</dbReference>
<dbReference type="AlphaFoldDB" id="A0A2T0BB95"/>
<organism evidence="5 6">
    <name type="scientific">Clostridium luticellarii</name>
    <dbReference type="NCBI Taxonomy" id="1691940"/>
    <lineage>
        <taxon>Bacteria</taxon>
        <taxon>Bacillati</taxon>
        <taxon>Bacillota</taxon>
        <taxon>Clostridia</taxon>
        <taxon>Eubacteriales</taxon>
        <taxon>Clostridiaceae</taxon>
        <taxon>Clostridium</taxon>
    </lineage>
</organism>
<evidence type="ECO:0000259" key="4">
    <source>
        <dbReference type="SMART" id="SM00903"/>
    </source>
</evidence>
<comment type="cofactor">
    <cofactor evidence="1">
        <name>FMN</name>
        <dbReference type="ChEBI" id="CHEBI:58210"/>
    </cofactor>
</comment>
<reference evidence="5 6" key="1">
    <citation type="submission" date="2018-03" db="EMBL/GenBank/DDBJ databases">
        <title>Genome sequence of Clostridium luticellarii DSM 29923.</title>
        <authorList>
            <person name="Poehlein A."/>
            <person name="Daniel R."/>
        </authorList>
    </citation>
    <scope>NUCLEOTIDE SEQUENCE [LARGE SCALE GENOMIC DNA]</scope>
    <source>
        <strain evidence="5 6">DSM 29923</strain>
    </source>
</reference>
<dbReference type="InterPro" id="IPR002563">
    <property type="entry name" value="Flavin_Rdtase-like_dom"/>
</dbReference>
<dbReference type="OrthoDB" id="9806228at2"/>
<keyword evidence="2" id="KW-0285">Flavoprotein</keyword>
<dbReference type="Proteomes" id="UP000237798">
    <property type="component" value="Unassembled WGS sequence"/>
</dbReference>
<dbReference type="SMART" id="SM00903">
    <property type="entry name" value="Flavin_Reduct"/>
    <property type="match status" value="1"/>
</dbReference>
<dbReference type="RefSeq" id="WP_106010751.1">
    <property type="nucleotide sequence ID" value="NZ_PVXP01000075.1"/>
</dbReference>
<keyword evidence="6" id="KW-1185">Reference proteome</keyword>
<protein>
    <submittedName>
        <fullName evidence="5">Flavoredoxin</fullName>
    </submittedName>
</protein>
<dbReference type="Gene3D" id="2.30.110.10">
    <property type="entry name" value="Electron Transport, Fmn-binding Protein, Chain A"/>
    <property type="match status" value="1"/>
</dbReference>
<dbReference type="EMBL" id="PVXP01000075">
    <property type="protein sequence ID" value="PRR81161.1"/>
    <property type="molecule type" value="Genomic_DNA"/>
</dbReference>
<evidence type="ECO:0000256" key="1">
    <source>
        <dbReference type="ARBA" id="ARBA00001917"/>
    </source>
</evidence>
<dbReference type="InterPro" id="IPR012349">
    <property type="entry name" value="Split_barrel_FMN-bd"/>
</dbReference>
<feature type="domain" description="Flavin reductase like" evidence="4">
    <location>
        <begin position="9"/>
        <end position="153"/>
    </location>
</feature>
<comment type="similarity">
    <text evidence="3">Belongs to the flavoredoxin family.</text>
</comment>
<dbReference type="PANTHER" id="PTHR43567:SF1">
    <property type="entry name" value="FLAVOREDOXIN"/>
    <property type="match status" value="1"/>
</dbReference>
<evidence type="ECO:0000256" key="3">
    <source>
        <dbReference type="ARBA" id="ARBA00038054"/>
    </source>
</evidence>
<dbReference type="PANTHER" id="PTHR43567">
    <property type="entry name" value="FLAVOREDOXIN-RELATED-RELATED"/>
    <property type="match status" value="1"/>
</dbReference>
<dbReference type="GO" id="GO:0016646">
    <property type="term" value="F:oxidoreductase activity, acting on the CH-NH group of donors, NAD or NADP as acceptor"/>
    <property type="evidence" value="ECO:0007669"/>
    <property type="project" value="UniProtKB-ARBA"/>
</dbReference>
<dbReference type="Pfam" id="PF01613">
    <property type="entry name" value="Flavin_Reduct"/>
    <property type="match status" value="1"/>
</dbReference>
<evidence type="ECO:0000313" key="6">
    <source>
        <dbReference type="Proteomes" id="UP000237798"/>
    </source>
</evidence>
<proteinExistence type="inferred from homology"/>
<dbReference type="SUPFAM" id="SSF50475">
    <property type="entry name" value="FMN-binding split barrel"/>
    <property type="match status" value="1"/>
</dbReference>
<name>A0A2T0BB95_9CLOT</name>
<dbReference type="InterPro" id="IPR052174">
    <property type="entry name" value="Flavoredoxin"/>
</dbReference>
<comment type="caution">
    <text evidence="5">The sequence shown here is derived from an EMBL/GenBank/DDBJ whole genome shotgun (WGS) entry which is preliminary data.</text>
</comment>
<evidence type="ECO:0000256" key="2">
    <source>
        <dbReference type="ARBA" id="ARBA00022630"/>
    </source>
</evidence>
<evidence type="ECO:0000313" key="5">
    <source>
        <dbReference type="EMBL" id="PRR81161.1"/>
    </source>
</evidence>
<accession>A0A2T0BB95</accession>
<gene>
    <name evidence="5" type="primary">flr_3</name>
    <name evidence="5" type="ORF">CLLU_31980</name>
</gene>
<sequence>MQKNIGSVMGLYPTPVTVVGVVVDEKVNFLTIAHVGIVEHGTFLISIDKAHEISDRGIRENKTVSVSLVNQSMLKSADYCGIAKGANTDKSGVFRYHFGELKTAPIIDEAPVSMECNVIDSFEIGNFKNYILKPVNTYVQEEYLNEKDKIDYEKASPVLFEFQNAQYLSTGTVIGKCWNIGKDFVNKNQ</sequence>